<evidence type="ECO:0000313" key="10">
    <source>
        <dbReference type="EMBL" id="KAB3533590.1"/>
    </source>
</evidence>
<evidence type="ECO:0000313" key="11">
    <source>
        <dbReference type="Proteomes" id="UP000432715"/>
    </source>
</evidence>
<evidence type="ECO:0000259" key="9">
    <source>
        <dbReference type="Pfam" id="PF17727"/>
    </source>
</evidence>
<dbReference type="InterPro" id="IPR008463">
    <property type="entry name" value="CtsR"/>
</dbReference>
<dbReference type="Proteomes" id="UP000432715">
    <property type="component" value="Unassembled WGS sequence"/>
</dbReference>
<evidence type="ECO:0000256" key="4">
    <source>
        <dbReference type="ARBA" id="ARBA00023015"/>
    </source>
</evidence>
<dbReference type="Pfam" id="PF17727">
    <property type="entry name" value="CtsR_C"/>
    <property type="match status" value="1"/>
</dbReference>
<proteinExistence type="inferred from homology"/>
<dbReference type="InterPro" id="IPR041908">
    <property type="entry name" value="CtsR_C_sf"/>
</dbReference>
<dbReference type="Gene3D" id="1.10.1200.150">
    <property type="entry name" value="Transcriptional regulator CtsR, C-terminal domain"/>
    <property type="match status" value="1"/>
</dbReference>
<comment type="similarity">
    <text evidence="1 7">Belongs to the CtsR family.</text>
</comment>
<dbReference type="Gene3D" id="3.30.56.130">
    <property type="entry name" value="Transcriptional regulator CtsR, winged HTH domain"/>
    <property type="match status" value="1"/>
</dbReference>
<comment type="caution">
    <text evidence="10">The sequence shown here is derived from an EMBL/GenBank/DDBJ whole genome shotgun (WGS) entry which is preliminary data.</text>
</comment>
<protein>
    <recommendedName>
        <fullName evidence="2 7">Transcriptional regulator CtsR</fullName>
    </recommendedName>
</protein>
<organism evidence="10 11">
    <name type="scientific">Alkaliphilus pronyensis</name>
    <dbReference type="NCBI Taxonomy" id="1482732"/>
    <lineage>
        <taxon>Bacteria</taxon>
        <taxon>Bacillati</taxon>
        <taxon>Bacillota</taxon>
        <taxon>Clostridia</taxon>
        <taxon>Peptostreptococcales</taxon>
        <taxon>Natronincolaceae</taxon>
        <taxon>Alkaliphilus</taxon>
    </lineage>
</organism>
<accession>A0A6I0F9V1</accession>
<name>A0A6I0F9V1_9FIRM</name>
<evidence type="ECO:0000256" key="7">
    <source>
        <dbReference type="PIRNR" id="PIRNR010607"/>
    </source>
</evidence>
<dbReference type="InterPro" id="IPR041902">
    <property type="entry name" value="CtsR_N_sf"/>
</dbReference>
<dbReference type="RefSeq" id="WP_151861570.1">
    <property type="nucleotide sequence ID" value="NZ_WBZC01000039.1"/>
</dbReference>
<dbReference type="AlphaFoldDB" id="A0A6I0F9V1"/>
<dbReference type="InterPro" id="IPR040465">
    <property type="entry name" value="CtsR_N"/>
</dbReference>
<evidence type="ECO:0000256" key="5">
    <source>
        <dbReference type="ARBA" id="ARBA00023125"/>
    </source>
</evidence>
<dbReference type="EMBL" id="WBZC01000039">
    <property type="protein sequence ID" value="KAB3533590.1"/>
    <property type="molecule type" value="Genomic_DNA"/>
</dbReference>
<keyword evidence="4 7" id="KW-0805">Transcription regulation</keyword>
<dbReference type="PIRSF" id="PIRSF010607">
    <property type="entry name" value="Txn_repr_CtsR"/>
    <property type="match status" value="1"/>
</dbReference>
<dbReference type="OrthoDB" id="1680813at2"/>
<evidence type="ECO:0000256" key="3">
    <source>
        <dbReference type="ARBA" id="ARBA00022491"/>
    </source>
</evidence>
<dbReference type="InterPro" id="IPR041473">
    <property type="entry name" value="CtsR_C"/>
</dbReference>
<dbReference type="GO" id="GO:0003677">
    <property type="term" value="F:DNA binding"/>
    <property type="evidence" value="ECO:0007669"/>
    <property type="project" value="UniProtKB-UniRule"/>
</dbReference>
<feature type="domain" description="CtsR N-terminal HTH" evidence="8">
    <location>
        <begin position="4"/>
        <end position="73"/>
    </location>
</feature>
<keyword evidence="6 7" id="KW-0804">Transcription</keyword>
<reference evidence="10 11" key="1">
    <citation type="submission" date="2019-10" db="EMBL/GenBank/DDBJ databases">
        <title>Alkaliphilus serpentinus sp. nov. and Alkaliphilus pronyensis sp. nov., two novel anaerobic alkaliphilic species isolated from the serpentinized-hosted hydrothermal field of the Prony Bay (New Caledonia).</title>
        <authorList>
            <person name="Postec A."/>
        </authorList>
    </citation>
    <scope>NUCLEOTIDE SEQUENCE [LARGE SCALE GENOMIC DNA]</scope>
    <source>
        <strain evidence="10 11">LacV</strain>
    </source>
</reference>
<sequence>MPRISDVIEEFLKELLKESQNHSVEIQRNELAKYFNCSPSQINYVLMTRFNIQQGYTTESFRGGGGYVKITRIMVNQSKQLYHIITKELGNNASKSEATRIIATLRERKIITDREAQIFEAAIDDGAIISPVNIKDQIRCSILKNMLAALLL</sequence>
<gene>
    <name evidence="10" type="ORF">F8154_10520</name>
</gene>
<keyword evidence="3 7" id="KW-0678">Repressor</keyword>
<dbReference type="GO" id="GO:0006355">
    <property type="term" value="P:regulation of DNA-templated transcription"/>
    <property type="evidence" value="ECO:0007669"/>
    <property type="project" value="UniProtKB-UniRule"/>
</dbReference>
<evidence type="ECO:0000256" key="2">
    <source>
        <dbReference type="ARBA" id="ARBA00014129"/>
    </source>
</evidence>
<feature type="domain" description="CtsR C-terminal dimerization" evidence="9">
    <location>
        <begin position="79"/>
        <end position="147"/>
    </location>
</feature>
<evidence type="ECO:0000256" key="6">
    <source>
        <dbReference type="ARBA" id="ARBA00023163"/>
    </source>
</evidence>
<evidence type="ECO:0000256" key="1">
    <source>
        <dbReference type="ARBA" id="ARBA00010189"/>
    </source>
</evidence>
<dbReference type="Pfam" id="PF05848">
    <property type="entry name" value="CtsR"/>
    <property type="match status" value="1"/>
</dbReference>
<evidence type="ECO:0000259" key="8">
    <source>
        <dbReference type="Pfam" id="PF05848"/>
    </source>
</evidence>
<keyword evidence="11" id="KW-1185">Reference proteome</keyword>
<keyword evidence="5 7" id="KW-0238">DNA-binding</keyword>